<sequence length="349" mass="37949">MTKALPMTEPNPNTSSSPTPGPPLVAVRDLNLTLDVAGQKRLVLRDVSLTIQRGEALALVGESGAGKSMTARTIARLLPDRATTTGSIHFEGREMLGLRGEPLRRARSGMSVIFQDPRAYINPVRRIGDFLTEQLRTVAHVDRHEATRRAQKMLSEVGITDTARRMRQYPGDLSGGMLQRVMIASALLSDPKLILADEPTTALDVTTQSEVMAILDELRHDAGVALLFITHDLDLAAAVCDRTAVMYAGQIVEAQESTGLHHRPRHPYTAALAAARPDLERPLPRLASIPGRPVGAWEAAETCAFSDRCPHRQPRCTESGALPLTHDSDHAVRCLRADELGPLLQGESQ</sequence>
<dbReference type="SMART" id="SM00382">
    <property type="entry name" value="AAA"/>
    <property type="match status" value="1"/>
</dbReference>
<evidence type="ECO:0000256" key="5">
    <source>
        <dbReference type="ARBA" id="ARBA00022741"/>
    </source>
</evidence>
<evidence type="ECO:0000256" key="4">
    <source>
        <dbReference type="ARBA" id="ARBA00022475"/>
    </source>
</evidence>
<evidence type="ECO:0000313" key="10">
    <source>
        <dbReference type="EMBL" id="MFC7449359.1"/>
    </source>
</evidence>
<keyword evidence="4" id="KW-1003">Cell membrane</keyword>
<evidence type="ECO:0000313" key="11">
    <source>
        <dbReference type="Proteomes" id="UP001596484"/>
    </source>
</evidence>
<dbReference type="PROSITE" id="PS00211">
    <property type="entry name" value="ABC_TRANSPORTER_1"/>
    <property type="match status" value="1"/>
</dbReference>
<proteinExistence type="inferred from homology"/>
<keyword evidence="7" id="KW-0472">Membrane</keyword>
<dbReference type="InterPro" id="IPR003439">
    <property type="entry name" value="ABC_transporter-like_ATP-bd"/>
</dbReference>
<evidence type="ECO:0000256" key="2">
    <source>
        <dbReference type="ARBA" id="ARBA00005417"/>
    </source>
</evidence>
<evidence type="ECO:0000256" key="6">
    <source>
        <dbReference type="ARBA" id="ARBA00022840"/>
    </source>
</evidence>
<protein>
    <submittedName>
        <fullName evidence="10">ABC transporter ATP-binding protein</fullName>
    </submittedName>
</protein>
<dbReference type="PANTHER" id="PTHR43297">
    <property type="entry name" value="OLIGOPEPTIDE TRANSPORT ATP-BINDING PROTEIN APPD"/>
    <property type="match status" value="1"/>
</dbReference>
<feature type="compositionally biased region" description="Low complexity" evidence="8">
    <location>
        <begin position="1"/>
        <end position="18"/>
    </location>
</feature>
<evidence type="ECO:0000256" key="3">
    <source>
        <dbReference type="ARBA" id="ARBA00022448"/>
    </source>
</evidence>
<keyword evidence="11" id="KW-1185">Reference proteome</keyword>
<organism evidence="10 11">
    <name type="scientific">Rhodococcus daqingensis</name>
    <dbReference type="NCBI Taxonomy" id="2479363"/>
    <lineage>
        <taxon>Bacteria</taxon>
        <taxon>Bacillati</taxon>
        <taxon>Actinomycetota</taxon>
        <taxon>Actinomycetes</taxon>
        <taxon>Mycobacteriales</taxon>
        <taxon>Nocardiaceae</taxon>
        <taxon>Rhodococcus</taxon>
    </lineage>
</organism>
<keyword evidence="3" id="KW-0813">Transport</keyword>
<comment type="subcellular location">
    <subcellularLocation>
        <location evidence="1">Cell membrane</location>
        <topology evidence="1">Peripheral membrane protein</topology>
    </subcellularLocation>
</comment>
<evidence type="ECO:0000256" key="7">
    <source>
        <dbReference type="ARBA" id="ARBA00023136"/>
    </source>
</evidence>
<dbReference type="PROSITE" id="PS50893">
    <property type="entry name" value="ABC_TRANSPORTER_2"/>
    <property type="match status" value="1"/>
</dbReference>
<feature type="domain" description="ABC transporter" evidence="9">
    <location>
        <begin position="27"/>
        <end position="273"/>
    </location>
</feature>
<dbReference type="GO" id="GO:0005524">
    <property type="term" value="F:ATP binding"/>
    <property type="evidence" value="ECO:0007669"/>
    <property type="project" value="UniProtKB-KW"/>
</dbReference>
<feature type="region of interest" description="Disordered" evidence="8">
    <location>
        <begin position="1"/>
        <end position="23"/>
    </location>
</feature>
<evidence type="ECO:0000256" key="8">
    <source>
        <dbReference type="SAM" id="MobiDB-lite"/>
    </source>
</evidence>
<dbReference type="NCBIfam" id="TIGR01727">
    <property type="entry name" value="oligo_HPY"/>
    <property type="match status" value="1"/>
</dbReference>
<keyword evidence="6 10" id="KW-0067">ATP-binding</keyword>
<dbReference type="InterPro" id="IPR003593">
    <property type="entry name" value="AAA+_ATPase"/>
</dbReference>
<dbReference type="EMBL" id="JBHTCS010000017">
    <property type="protein sequence ID" value="MFC7449359.1"/>
    <property type="molecule type" value="Genomic_DNA"/>
</dbReference>
<accession>A0ABW2S0V1</accession>
<comment type="similarity">
    <text evidence="2">Belongs to the ABC transporter superfamily.</text>
</comment>
<evidence type="ECO:0000256" key="1">
    <source>
        <dbReference type="ARBA" id="ARBA00004202"/>
    </source>
</evidence>
<dbReference type="Pfam" id="PF08352">
    <property type="entry name" value="oligo_HPY"/>
    <property type="match status" value="1"/>
</dbReference>
<comment type="caution">
    <text evidence="10">The sequence shown here is derived from an EMBL/GenBank/DDBJ whole genome shotgun (WGS) entry which is preliminary data.</text>
</comment>
<dbReference type="InterPro" id="IPR050388">
    <property type="entry name" value="ABC_Ni/Peptide_Import"/>
</dbReference>
<dbReference type="Gene3D" id="3.40.50.300">
    <property type="entry name" value="P-loop containing nucleotide triphosphate hydrolases"/>
    <property type="match status" value="1"/>
</dbReference>
<reference evidence="11" key="1">
    <citation type="journal article" date="2019" name="Int. J. Syst. Evol. Microbiol.">
        <title>The Global Catalogue of Microorganisms (GCM) 10K type strain sequencing project: providing services to taxonomists for standard genome sequencing and annotation.</title>
        <authorList>
            <consortium name="The Broad Institute Genomics Platform"/>
            <consortium name="The Broad Institute Genome Sequencing Center for Infectious Disease"/>
            <person name="Wu L."/>
            <person name="Ma J."/>
        </authorList>
    </citation>
    <scope>NUCLEOTIDE SEQUENCE [LARGE SCALE GENOMIC DNA]</scope>
    <source>
        <strain evidence="11">ICMP 19430</strain>
    </source>
</reference>
<dbReference type="Proteomes" id="UP001596484">
    <property type="component" value="Unassembled WGS sequence"/>
</dbReference>
<dbReference type="RefSeq" id="WP_378406252.1">
    <property type="nucleotide sequence ID" value="NZ_JBHTCS010000017.1"/>
</dbReference>
<gene>
    <name evidence="10" type="ORF">ACFQS9_15800</name>
</gene>
<dbReference type="InterPro" id="IPR027417">
    <property type="entry name" value="P-loop_NTPase"/>
</dbReference>
<keyword evidence="5" id="KW-0547">Nucleotide-binding</keyword>
<dbReference type="SUPFAM" id="SSF52540">
    <property type="entry name" value="P-loop containing nucleoside triphosphate hydrolases"/>
    <property type="match status" value="1"/>
</dbReference>
<dbReference type="InterPro" id="IPR013563">
    <property type="entry name" value="Oligopep_ABC_C"/>
</dbReference>
<dbReference type="CDD" id="cd03257">
    <property type="entry name" value="ABC_NikE_OppD_transporters"/>
    <property type="match status" value="1"/>
</dbReference>
<dbReference type="PANTHER" id="PTHR43297:SF2">
    <property type="entry name" value="DIPEPTIDE TRANSPORT ATP-BINDING PROTEIN DPPD"/>
    <property type="match status" value="1"/>
</dbReference>
<dbReference type="Pfam" id="PF00005">
    <property type="entry name" value="ABC_tran"/>
    <property type="match status" value="1"/>
</dbReference>
<name>A0ABW2S0V1_9NOCA</name>
<dbReference type="InterPro" id="IPR017871">
    <property type="entry name" value="ABC_transporter-like_CS"/>
</dbReference>
<evidence type="ECO:0000259" key="9">
    <source>
        <dbReference type="PROSITE" id="PS50893"/>
    </source>
</evidence>